<evidence type="ECO:0000313" key="5">
    <source>
        <dbReference type="Proteomes" id="UP001055303"/>
    </source>
</evidence>
<reference evidence="2" key="3">
    <citation type="submission" date="2021-08" db="EMBL/GenBank/DDBJ databases">
        <authorList>
            <person name="Tani A."/>
            <person name="Ola A."/>
            <person name="Ogura Y."/>
            <person name="Katsura K."/>
            <person name="Hayashi T."/>
        </authorList>
    </citation>
    <scope>NUCLEOTIDE SEQUENCE</scope>
    <source>
        <strain evidence="2">DSM 22415</strain>
    </source>
</reference>
<name>A0A564G2N9_9HYPH</name>
<feature type="signal peptide" evidence="1">
    <location>
        <begin position="1"/>
        <end position="18"/>
    </location>
</feature>
<dbReference type="EMBL" id="CABFVH010000039">
    <property type="protein sequence ID" value="VUF14769.1"/>
    <property type="molecule type" value="Genomic_DNA"/>
</dbReference>
<reference evidence="2" key="2">
    <citation type="journal article" date="2021" name="Front. Microbiol.">
        <title>Comprehensive Comparative Genomics and Phenotyping of Methylobacterium Species.</title>
        <authorList>
            <person name="Alessa O."/>
            <person name="Ogura Y."/>
            <person name="Fujitani Y."/>
            <person name="Takami H."/>
            <person name="Hayashi T."/>
            <person name="Sahin N."/>
            <person name="Tani A."/>
        </authorList>
    </citation>
    <scope>NUCLEOTIDE SEQUENCE</scope>
    <source>
        <strain evidence="2">DSM 22415</strain>
    </source>
</reference>
<sequence length="120" mass="12537">MRALLVFAFTALAAPVLAQPMRGVPLADDGWWVVLGSFANNSGSGSRAADAAVARVWRQAQACGESPFNDASDKFSGLASGFEVSVVGAYPTRARAEAALSRVDACVPGAYIRRARYAGE</sequence>
<evidence type="ECO:0000256" key="1">
    <source>
        <dbReference type="SAM" id="SignalP"/>
    </source>
</evidence>
<feature type="chain" id="PRO_5021719896" description="SPOR domain-containing protein" evidence="1">
    <location>
        <begin position="19"/>
        <end position="120"/>
    </location>
</feature>
<keyword evidence="1" id="KW-0732">Signal</keyword>
<dbReference type="OrthoDB" id="8451146at2"/>
<gene>
    <name evidence="2" type="ORF">IFDJLNFL_2354</name>
    <name evidence="3" type="ORF">MTDSW087_04494</name>
</gene>
<dbReference type="AlphaFoldDB" id="A0A564G2N9"/>
<accession>A0A564G2N9</accession>
<dbReference type="Proteomes" id="UP000401717">
    <property type="component" value="Unassembled WGS sequence"/>
</dbReference>
<evidence type="ECO:0008006" key="6">
    <source>
        <dbReference type="Google" id="ProtNLM"/>
    </source>
</evidence>
<evidence type="ECO:0000313" key="4">
    <source>
        <dbReference type="Proteomes" id="UP000401717"/>
    </source>
</evidence>
<organism evidence="3 4">
    <name type="scientific">Methylobacterium dankookense</name>
    <dbReference type="NCBI Taxonomy" id="560405"/>
    <lineage>
        <taxon>Bacteria</taxon>
        <taxon>Pseudomonadati</taxon>
        <taxon>Pseudomonadota</taxon>
        <taxon>Alphaproteobacteria</taxon>
        <taxon>Hyphomicrobiales</taxon>
        <taxon>Methylobacteriaceae</taxon>
        <taxon>Methylobacterium</taxon>
    </lineage>
</organism>
<proteinExistence type="predicted"/>
<evidence type="ECO:0000313" key="2">
    <source>
        <dbReference type="EMBL" id="GJD56457.1"/>
    </source>
</evidence>
<evidence type="ECO:0000313" key="3">
    <source>
        <dbReference type="EMBL" id="VUF14769.1"/>
    </source>
</evidence>
<keyword evidence="5" id="KW-1185">Reference proteome</keyword>
<dbReference type="RefSeq" id="WP_144767089.1">
    <property type="nucleotide sequence ID" value="NZ_BPQI01000062.1"/>
</dbReference>
<dbReference type="Proteomes" id="UP001055303">
    <property type="component" value="Unassembled WGS sequence"/>
</dbReference>
<dbReference type="EMBL" id="BPQI01000062">
    <property type="protein sequence ID" value="GJD56457.1"/>
    <property type="molecule type" value="Genomic_DNA"/>
</dbReference>
<protein>
    <recommendedName>
        <fullName evidence="6">SPOR domain-containing protein</fullName>
    </recommendedName>
</protein>
<reference evidence="3 4" key="1">
    <citation type="submission" date="2019-06" db="EMBL/GenBank/DDBJ databases">
        <authorList>
            <person name="Rodrigo-Torres L."/>
            <person name="Arahal R. D."/>
            <person name="Lucena T."/>
        </authorList>
    </citation>
    <scope>NUCLEOTIDE SEQUENCE [LARGE SCALE GENOMIC DNA]</scope>
    <source>
        <strain evidence="3 4">SW08-7</strain>
    </source>
</reference>